<evidence type="ECO:0000256" key="2">
    <source>
        <dbReference type="ARBA" id="ARBA00023027"/>
    </source>
</evidence>
<feature type="domain" description="D-isomer specific 2-hydroxyacid dehydrogenase NAD-binding" evidence="3">
    <location>
        <begin position="165"/>
        <end position="336"/>
    </location>
</feature>
<dbReference type="InterPro" id="IPR036291">
    <property type="entry name" value="NAD(P)-bd_dom_sf"/>
</dbReference>
<evidence type="ECO:0000313" key="5">
    <source>
        <dbReference type="Proteomes" id="UP000268004"/>
    </source>
</evidence>
<dbReference type="PANTHER" id="PTHR43333:SF1">
    <property type="entry name" value="D-ISOMER SPECIFIC 2-HYDROXYACID DEHYDROGENASE NAD-BINDING DOMAIN-CONTAINING PROTEIN"/>
    <property type="match status" value="1"/>
</dbReference>
<reference evidence="4 5" key="1">
    <citation type="submission" date="2018-08" db="EMBL/GenBank/DDBJ databases">
        <title>Recombination of ecologically and evolutionarily significant loci maintains genetic cohesion in the Pseudomonas syringae species complex.</title>
        <authorList>
            <person name="Dillon M."/>
            <person name="Thakur S."/>
            <person name="Almeida R.N.D."/>
            <person name="Weir B.S."/>
            <person name="Guttman D.S."/>
        </authorList>
    </citation>
    <scope>NUCLEOTIDE SEQUENCE [LARGE SCALE GENOMIC DNA]</scope>
    <source>
        <strain evidence="4 5">ICMP 4996</strain>
    </source>
</reference>
<organism evidence="4 5">
    <name type="scientific">Pseudomonas coronafaciens pv. striafaciens</name>
    <dbReference type="NCBI Taxonomy" id="235276"/>
    <lineage>
        <taxon>Bacteria</taxon>
        <taxon>Pseudomonadati</taxon>
        <taxon>Pseudomonadota</taxon>
        <taxon>Gammaproteobacteria</taxon>
        <taxon>Pseudomonadales</taxon>
        <taxon>Pseudomonadaceae</taxon>
        <taxon>Pseudomonas</taxon>
        <taxon>Pseudomonas coronafaciens</taxon>
    </lineage>
</organism>
<proteinExistence type="predicted"/>
<sequence>MSISTVFRLANGRFLHARKSPCNLPGSGAFRTLEGPGSSPFRQIMLCFYGMMGLIFHAQEMPMPALLYKADPARAERWRVLFAEHAPDIEWRVWPDIGDPADIHYLGAWLAPDDLQELLPNLKVLFALSAGVDQLDLSRIPKALPVVRLLDPGISHAMCEYATFAVLSLHREMLRYRQQQVEGVWKAHPLIPANQRRVGVMGLGLQAQHILSSLKPFGFQLSGWARSAHRIDAVQCYAGEDQLDAFLGQCDILLCVLPLTGQTEGILNGRLFEQMPEGAALINMGRGGHLVEADLIEALDSGQLSAAVLDVLQQEPASADHPFWNHPKILLTPHVAAMTQPESAFPGLLDNIRRFERGEAMQGQVDRGQGY</sequence>
<dbReference type="GO" id="GO:0051287">
    <property type="term" value="F:NAD binding"/>
    <property type="evidence" value="ECO:0007669"/>
    <property type="project" value="InterPro"/>
</dbReference>
<protein>
    <submittedName>
        <fullName evidence="4">D-isomer specific 2-hydroxyacid dehydrogenase</fullName>
    </submittedName>
</protein>
<keyword evidence="2" id="KW-0520">NAD</keyword>
<dbReference type="AlphaFoldDB" id="A0A3M4YWK4"/>
<keyword evidence="1" id="KW-0560">Oxidoreductase</keyword>
<dbReference type="GO" id="GO:0016491">
    <property type="term" value="F:oxidoreductase activity"/>
    <property type="evidence" value="ECO:0007669"/>
    <property type="project" value="UniProtKB-KW"/>
</dbReference>
<dbReference type="InterPro" id="IPR006140">
    <property type="entry name" value="D-isomer_DH_NAD-bd"/>
</dbReference>
<dbReference type="SUPFAM" id="SSF52283">
    <property type="entry name" value="Formate/glycerate dehydrogenase catalytic domain-like"/>
    <property type="match status" value="1"/>
</dbReference>
<dbReference type="SUPFAM" id="SSF51735">
    <property type="entry name" value="NAD(P)-binding Rossmann-fold domains"/>
    <property type="match status" value="1"/>
</dbReference>
<dbReference type="Gene3D" id="3.40.50.720">
    <property type="entry name" value="NAD(P)-binding Rossmann-like Domain"/>
    <property type="match status" value="2"/>
</dbReference>
<dbReference type="CDD" id="cd12164">
    <property type="entry name" value="GDH_like_2"/>
    <property type="match status" value="1"/>
</dbReference>
<name>A0A3M4YWK4_9PSED</name>
<accession>A0A3M4YWK4</accession>
<dbReference type="Pfam" id="PF02826">
    <property type="entry name" value="2-Hacid_dh_C"/>
    <property type="match status" value="1"/>
</dbReference>
<evidence type="ECO:0000313" key="4">
    <source>
        <dbReference type="EMBL" id="RMR92930.1"/>
    </source>
</evidence>
<evidence type="ECO:0000256" key="1">
    <source>
        <dbReference type="ARBA" id="ARBA00023002"/>
    </source>
</evidence>
<gene>
    <name evidence="4" type="ORF">ALP78_03582</name>
</gene>
<dbReference type="Proteomes" id="UP000268004">
    <property type="component" value="Unassembled WGS sequence"/>
</dbReference>
<dbReference type="PANTHER" id="PTHR43333">
    <property type="entry name" value="2-HACID_DH_C DOMAIN-CONTAINING PROTEIN"/>
    <property type="match status" value="1"/>
</dbReference>
<comment type="caution">
    <text evidence="4">The sequence shown here is derived from an EMBL/GenBank/DDBJ whole genome shotgun (WGS) entry which is preliminary data.</text>
</comment>
<evidence type="ECO:0000259" key="3">
    <source>
        <dbReference type="Pfam" id="PF02826"/>
    </source>
</evidence>
<dbReference type="EMBL" id="RBSD01000007">
    <property type="protein sequence ID" value="RMR92930.1"/>
    <property type="molecule type" value="Genomic_DNA"/>
</dbReference>